<dbReference type="InterPro" id="IPR006171">
    <property type="entry name" value="TOPRIM_dom"/>
</dbReference>
<dbReference type="InterPro" id="IPR023627">
    <property type="entry name" value="Rcmb_RecR"/>
</dbReference>
<dbReference type="AlphaFoldDB" id="A0A1F7GVG5"/>
<evidence type="ECO:0000259" key="8">
    <source>
        <dbReference type="PROSITE" id="PS50880"/>
    </source>
</evidence>
<name>A0A1F7GVG5_9BACT</name>
<keyword evidence="5 7" id="KW-0233">DNA recombination</keyword>
<keyword evidence="6 7" id="KW-0234">DNA repair</keyword>
<dbReference type="Gene3D" id="1.10.8.420">
    <property type="entry name" value="RecR Domain 1"/>
    <property type="match status" value="1"/>
</dbReference>
<keyword evidence="4 7" id="KW-0862">Zinc</keyword>
<dbReference type="Pfam" id="PF21175">
    <property type="entry name" value="RecR_C"/>
    <property type="match status" value="1"/>
</dbReference>
<dbReference type="InterPro" id="IPR000093">
    <property type="entry name" value="DNA_Rcmb_RecR"/>
</dbReference>
<dbReference type="GO" id="GO:0006310">
    <property type="term" value="P:DNA recombination"/>
    <property type="evidence" value="ECO:0007669"/>
    <property type="project" value="UniProtKB-UniRule"/>
</dbReference>
<dbReference type="Pfam" id="PF02132">
    <property type="entry name" value="RecR_ZnF"/>
    <property type="match status" value="1"/>
</dbReference>
<evidence type="ECO:0000256" key="1">
    <source>
        <dbReference type="ARBA" id="ARBA00022723"/>
    </source>
</evidence>
<evidence type="ECO:0000313" key="9">
    <source>
        <dbReference type="EMBL" id="OGK22958.1"/>
    </source>
</evidence>
<evidence type="ECO:0000256" key="4">
    <source>
        <dbReference type="ARBA" id="ARBA00022833"/>
    </source>
</evidence>
<proteinExistence type="inferred from homology"/>
<dbReference type="Pfam" id="PF21176">
    <property type="entry name" value="RecR_HhH"/>
    <property type="match status" value="1"/>
</dbReference>
<evidence type="ECO:0000256" key="3">
    <source>
        <dbReference type="ARBA" id="ARBA00022771"/>
    </source>
</evidence>
<accession>A0A1F7GVG5</accession>
<evidence type="ECO:0000313" key="10">
    <source>
        <dbReference type="Proteomes" id="UP000177159"/>
    </source>
</evidence>
<dbReference type="PANTHER" id="PTHR30446:SF0">
    <property type="entry name" value="RECOMBINATION PROTEIN RECR"/>
    <property type="match status" value="1"/>
</dbReference>
<dbReference type="SMART" id="SM00493">
    <property type="entry name" value="TOPRIM"/>
    <property type="match status" value="1"/>
</dbReference>
<protein>
    <recommendedName>
        <fullName evidence="7">Recombination protein RecR</fullName>
    </recommendedName>
</protein>
<feature type="zinc finger region" description="C4-type" evidence="7">
    <location>
        <begin position="57"/>
        <end position="72"/>
    </location>
</feature>
<evidence type="ECO:0000256" key="7">
    <source>
        <dbReference type="HAMAP-Rule" id="MF_00017"/>
    </source>
</evidence>
<keyword evidence="1 7" id="KW-0479">Metal-binding</keyword>
<sequence>MNIPKDLQKTIDFFEKLPGIGPKTAKRLGFYLLRMPQQELEEISKHISQLKINLMYCKRCFHLSETELCSICQDTQRDNSVVAVVEDVLDLLSFETGHHYQGVYHVLHGRIDPLNYIGPDDIYIPQFIHRIKKEKNKIQEIILATNPNTEGEATAMYIKKQLIDTFDGELNHVKITRLAYGLPIGGDLEYADYMTLKRSLEGRKDF</sequence>
<dbReference type="Gene3D" id="3.40.1360.10">
    <property type="match status" value="1"/>
</dbReference>
<comment type="caution">
    <text evidence="9">The sequence shown here is derived from an EMBL/GenBank/DDBJ whole genome shotgun (WGS) entry which is preliminary data.</text>
</comment>
<dbReference type="Gene3D" id="3.30.60.80">
    <property type="match status" value="1"/>
</dbReference>
<dbReference type="GO" id="GO:0008270">
    <property type="term" value="F:zinc ion binding"/>
    <property type="evidence" value="ECO:0007669"/>
    <property type="project" value="UniProtKB-KW"/>
</dbReference>
<dbReference type="GO" id="GO:0003677">
    <property type="term" value="F:DNA binding"/>
    <property type="evidence" value="ECO:0007669"/>
    <property type="project" value="UniProtKB-UniRule"/>
</dbReference>
<dbReference type="PROSITE" id="PS01300">
    <property type="entry name" value="RECR"/>
    <property type="match status" value="1"/>
</dbReference>
<reference evidence="9 10" key="1">
    <citation type="journal article" date="2016" name="Nat. Commun.">
        <title>Thousands of microbial genomes shed light on interconnected biogeochemical processes in an aquifer system.</title>
        <authorList>
            <person name="Anantharaman K."/>
            <person name="Brown C.T."/>
            <person name="Hug L.A."/>
            <person name="Sharon I."/>
            <person name="Castelle C.J."/>
            <person name="Probst A.J."/>
            <person name="Thomas B.C."/>
            <person name="Singh A."/>
            <person name="Wilkins M.J."/>
            <person name="Karaoz U."/>
            <person name="Brodie E.L."/>
            <person name="Williams K.H."/>
            <person name="Hubbard S.S."/>
            <person name="Banfield J.F."/>
        </authorList>
    </citation>
    <scope>NUCLEOTIDE SEQUENCE [LARGE SCALE GENOMIC DNA]</scope>
</reference>
<gene>
    <name evidence="7" type="primary">recR</name>
    <name evidence="9" type="ORF">A3C24_03825</name>
</gene>
<evidence type="ECO:0000256" key="5">
    <source>
        <dbReference type="ARBA" id="ARBA00023172"/>
    </source>
</evidence>
<feature type="domain" description="Toprim" evidence="8">
    <location>
        <begin position="80"/>
        <end position="183"/>
    </location>
</feature>
<comment type="function">
    <text evidence="7">May play a role in DNA repair. It seems to be involved in an RecBC-independent recombinational process of DNA repair. It may act with RecF and RecO.</text>
</comment>
<dbReference type="EMBL" id="MFZM01000030">
    <property type="protein sequence ID" value="OGK22958.1"/>
    <property type="molecule type" value="Genomic_DNA"/>
</dbReference>
<dbReference type="CDD" id="cd01025">
    <property type="entry name" value="TOPRIM_recR"/>
    <property type="match status" value="1"/>
</dbReference>
<keyword evidence="3 7" id="KW-0863">Zinc-finger</keyword>
<dbReference type="GO" id="GO:0006281">
    <property type="term" value="P:DNA repair"/>
    <property type="evidence" value="ECO:0007669"/>
    <property type="project" value="UniProtKB-UniRule"/>
</dbReference>
<evidence type="ECO:0000256" key="2">
    <source>
        <dbReference type="ARBA" id="ARBA00022763"/>
    </source>
</evidence>
<dbReference type="SUPFAM" id="SSF111304">
    <property type="entry name" value="Recombination protein RecR"/>
    <property type="match status" value="1"/>
</dbReference>
<dbReference type="InterPro" id="IPR034137">
    <property type="entry name" value="TOPRIM_RecR"/>
</dbReference>
<dbReference type="Pfam" id="PF13662">
    <property type="entry name" value="Toprim_4"/>
    <property type="match status" value="1"/>
</dbReference>
<keyword evidence="2 7" id="KW-0227">DNA damage</keyword>
<evidence type="ECO:0000256" key="6">
    <source>
        <dbReference type="ARBA" id="ARBA00023204"/>
    </source>
</evidence>
<organism evidence="9 10">
    <name type="scientific">Candidatus Roizmanbacteria bacterium RIFCSPHIGHO2_02_FULL_37_24</name>
    <dbReference type="NCBI Taxonomy" id="1802037"/>
    <lineage>
        <taxon>Bacteria</taxon>
        <taxon>Candidatus Roizmaniibacteriota</taxon>
    </lineage>
</organism>
<dbReference type="NCBIfam" id="TIGR00615">
    <property type="entry name" value="recR"/>
    <property type="match status" value="1"/>
</dbReference>
<dbReference type="PROSITE" id="PS50880">
    <property type="entry name" value="TOPRIM"/>
    <property type="match status" value="1"/>
</dbReference>
<dbReference type="Gene3D" id="6.10.250.240">
    <property type="match status" value="1"/>
</dbReference>
<dbReference type="HAMAP" id="MF_00017">
    <property type="entry name" value="RecR"/>
    <property type="match status" value="1"/>
</dbReference>
<comment type="similarity">
    <text evidence="7">Belongs to the RecR family.</text>
</comment>
<dbReference type="PANTHER" id="PTHR30446">
    <property type="entry name" value="RECOMBINATION PROTEIN RECR"/>
    <property type="match status" value="1"/>
</dbReference>
<dbReference type="Proteomes" id="UP000177159">
    <property type="component" value="Unassembled WGS sequence"/>
</dbReference>
<dbReference type="InterPro" id="IPR015967">
    <property type="entry name" value="Rcmb_RecR_Znf"/>
</dbReference>